<name>A0ACC3SMJ2_9PEZI</name>
<evidence type="ECO:0000313" key="1">
    <source>
        <dbReference type="EMBL" id="KAK8219754.1"/>
    </source>
</evidence>
<accession>A0ACC3SMJ2</accession>
<organism evidence="1 2">
    <name type="scientific">Zalaria obscura</name>
    <dbReference type="NCBI Taxonomy" id="2024903"/>
    <lineage>
        <taxon>Eukaryota</taxon>
        <taxon>Fungi</taxon>
        <taxon>Dikarya</taxon>
        <taxon>Ascomycota</taxon>
        <taxon>Pezizomycotina</taxon>
        <taxon>Dothideomycetes</taxon>
        <taxon>Dothideomycetidae</taxon>
        <taxon>Dothideales</taxon>
        <taxon>Zalariaceae</taxon>
        <taxon>Zalaria</taxon>
    </lineage>
</organism>
<comment type="caution">
    <text evidence="1">The sequence shown here is derived from an EMBL/GenBank/DDBJ whole genome shotgun (WGS) entry which is preliminary data.</text>
</comment>
<dbReference type="EMBL" id="JAMKPW020000003">
    <property type="protein sequence ID" value="KAK8219754.1"/>
    <property type="molecule type" value="Genomic_DNA"/>
</dbReference>
<evidence type="ECO:0000313" key="2">
    <source>
        <dbReference type="Proteomes" id="UP001320706"/>
    </source>
</evidence>
<gene>
    <name evidence="1" type="ORF">M8818_000728</name>
</gene>
<keyword evidence="2" id="KW-1185">Reference proteome</keyword>
<dbReference type="Proteomes" id="UP001320706">
    <property type="component" value="Unassembled WGS sequence"/>
</dbReference>
<proteinExistence type="predicted"/>
<sequence>MSPDGGASDPETLRGQTGPEHQAAIAEIVRRRGAGGASGQPVQGCGIGIAAYSGTCASTFVMWPSGYEGGMLSAALMPVMRMRSNAARGHRTAYRQAEGRPDQHNNHNVAMRLSTSLWLPALASLVQAATSQVGHLYISEPNTSRRIPETTTVTPETARLILASRLGLDRYHSLGSANEDTINAVNKFGAQQELFTSDAETPFAILLGQGVSQEGWWHEGQPQHGSYTDGTVASSIKALSDIEVSPVPSAAENEQLLRDLLLQNDRTNARGIIFETVSTMEDFTAVFEKLKKQDYSIIALAMPNSVSSVGWGSYEMPTSTGTIHKRERNIQEAPLSDSSLAAAASLETDSLAAISASNTTVLAGILPQCFSSQSACRNMTRNCTGHGSCSLKYTDRDASSPGGAPCWSCSCTADVRTNPDGTKKTTNWGGPACQKKDVVMPFWLLAGFTVILVFLISWGVGLLLSMGNEELPSVIGSGVSGVTRK</sequence>
<reference evidence="1" key="1">
    <citation type="submission" date="2024-02" db="EMBL/GenBank/DDBJ databases">
        <title>Metagenome Assembled Genome of Zalaria obscura JY119.</title>
        <authorList>
            <person name="Vighnesh L."/>
            <person name="Jagadeeshwari U."/>
            <person name="Venkata Ramana C."/>
            <person name="Sasikala C."/>
        </authorList>
    </citation>
    <scope>NUCLEOTIDE SEQUENCE</scope>
    <source>
        <strain evidence="1">JY119</strain>
    </source>
</reference>
<protein>
    <submittedName>
        <fullName evidence="1">Uncharacterized protein</fullName>
    </submittedName>
</protein>